<reference evidence="5 6" key="1">
    <citation type="submission" date="2023-10" db="EMBL/GenBank/DDBJ databases">
        <title>Whole Genome based description of the genera Actinobaculum and Actinotignum reveals a complex phylogenetic relationship within the species included in the genus Actinotignum.</title>
        <authorList>
            <person name="Jensen C.S."/>
            <person name="Dargis R."/>
            <person name="Kemp M."/>
            <person name="Christensen J.J."/>
        </authorList>
    </citation>
    <scope>NUCLEOTIDE SEQUENCE [LARGE SCALE GENOMIC DNA]</scope>
    <source>
        <strain evidence="5 6">SLA_B974</strain>
    </source>
</reference>
<feature type="signal peptide" evidence="3">
    <location>
        <begin position="1"/>
        <end position="36"/>
    </location>
</feature>
<dbReference type="InterPro" id="IPR011050">
    <property type="entry name" value="Pectin_lyase_fold/virulence"/>
</dbReference>
<dbReference type="Proteomes" id="UP001275049">
    <property type="component" value="Unassembled WGS sequence"/>
</dbReference>
<dbReference type="RefSeq" id="WP_320755401.1">
    <property type="nucleotide sequence ID" value="NZ_JAWNGA010000012.1"/>
</dbReference>
<dbReference type="SUPFAM" id="SSF49478">
    <property type="entry name" value="Cna protein B-type domain"/>
    <property type="match status" value="1"/>
</dbReference>
<dbReference type="Gene3D" id="2.60.40.1140">
    <property type="entry name" value="Collagen-binding surface protein Cna, B-type domain"/>
    <property type="match status" value="1"/>
</dbReference>
<evidence type="ECO:0000259" key="4">
    <source>
        <dbReference type="Pfam" id="PF05738"/>
    </source>
</evidence>
<dbReference type="PANTHER" id="PTHR11319:SF35">
    <property type="entry name" value="OUTER MEMBRANE PROTEIN PMPC-RELATED"/>
    <property type="match status" value="1"/>
</dbReference>
<proteinExistence type="predicted"/>
<comment type="caution">
    <text evidence="5">The sequence shown here is derived from an EMBL/GenBank/DDBJ whole genome shotgun (WGS) entry which is preliminary data.</text>
</comment>
<feature type="domain" description="CNA-B" evidence="4">
    <location>
        <begin position="622"/>
        <end position="722"/>
    </location>
</feature>
<feature type="compositionally biased region" description="Pro residues" evidence="1">
    <location>
        <begin position="725"/>
        <end position="766"/>
    </location>
</feature>
<dbReference type="EMBL" id="JAWNGA010000012">
    <property type="protein sequence ID" value="MDY5133455.1"/>
    <property type="molecule type" value="Genomic_DNA"/>
</dbReference>
<keyword evidence="2" id="KW-0812">Transmembrane</keyword>
<keyword evidence="2" id="KW-1133">Transmembrane helix</keyword>
<keyword evidence="6" id="KW-1185">Reference proteome</keyword>
<dbReference type="InterPro" id="IPR008454">
    <property type="entry name" value="Collagen-bd_Cna-like_B-typ_dom"/>
</dbReference>
<keyword evidence="3" id="KW-0732">Signal</keyword>
<feature type="transmembrane region" description="Helical" evidence="2">
    <location>
        <begin position="789"/>
        <end position="809"/>
    </location>
</feature>
<dbReference type="Pfam" id="PF05738">
    <property type="entry name" value="Cna_B"/>
    <property type="match status" value="1"/>
</dbReference>
<keyword evidence="2" id="KW-0472">Membrane</keyword>
<protein>
    <submittedName>
        <fullName evidence="5">Cna B-type domain-containing protein</fullName>
    </submittedName>
</protein>
<name>A0ABU5G7Z3_9ACTO</name>
<dbReference type="PANTHER" id="PTHR11319">
    <property type="entry name" value="G PROTEIN-COUPLED RECEPTOR-RELATED"/>
    <property type="match status" value="1"/>
</dbReference>
<sequence>MIIHKHKKHSSLIRRIAAICGMLLATVFIAPISAHAEATPVDVANETQLREALSNASAPADITIRFTGDVKLTSSLKIPAGKTVSFTDDGTARKITYSGITSTSIPVIEVPEEATFNLKGKNLAIDGSENGSSSFVIKVHGTFTMEAGSIVNTYTGPGWFQTDNYNSVVSVDGANAKFTMSGGNISHNHQVRTVGTAVVTVTNGAHFRLTGNAKISDNSLLEREDGTSVDLVNADRVLESKDVDKHINAPVWVIPQGESRFTMDGGSITNNNAGFAGGVLIGYSGQSNGAGHAHMDFTGGVISNNKALLFGGGVFLLTNPGKVASLSMGGNAKIIGNEAPSGGGVAIFDSFALSQPDKDEDKDAYNKYLAGFPAYKEKIKGEGFTMTGGEISGNTARLFTNGPHGAVGGGIYVASDNVKITGGAIKDNVAEEQGGGIYIGTIPYTVKIDNALVTGNHASIMGGGIWLCPTGEALSSIKNGGAIFDNTADKTGADVASVKKQYETKLYLSNMMLGNWLTTWYNDGGLTQGNGSAYDLGHPDPDVKRYDAMNAQEREATYRGGIIESEDNLTLKSVPGEQGKKVARENAKVFITGNKAPRGAGIGTNGNVQFGEKPVNYPKVNISITKEWKGDEADSSKRPKSVKVGLFEGDKQIAEQSLSADNNWTYNWKDLPKFGSADPAEAAGKVAVTYTVKELDPDPGYTVAVSEDTDTSDSFAYTVTNTLNPTPPPTPDKPTPTPDKPTPTPDKPTPTPDKPTPTPDKPTPTPDKPKPTKPGKAKLVASGYSMGEYLPAMIGLATLLIATGVLANIQGRKKD</sequence>
<dbReference type="SUPFAM" id="SSF51126">
    <property type="entry name" value="Pectin lyase-like"/>
    <property type="match status" value="1"/>
</dbReference>
<evidence type="ECO:0000256" key="2">
    <source>
        <dbReference type="SAM" id="Phobius"/>
    </source>
</evidence>
<evidence type="ECO:0000313" key="6">
    <source>
        <dbReference type="Proteomes" id="UP001275049"/>
    </source>
</evidence>
<evidence type="ECO:0000313" key="5">
    <source>
        <dbReference type="EMBL" id="MDY5133455.1"/>
    </source>
</evidence>
<evidence type="ECO:0000256" key="1">
    <source>
        <dbReference type="SAM" id="MobiDB-lite"/>
    </source>
</evidence>
<accession>A0ABU5G7Z3</accession>
<organism evidence="5 6">
    <name type="scientific">Actinotignum urinale</name>
    <dbReference type="NCBI Taxonomy" id="190146"/>
    <lineage>
        <taxon>Bacteria</taxon>
        <taxon>Bacillati</taxon>
        <taxon>Actinomycetota</taxon>
        <taxon>Actinomycetes</taxon>
        <taxon>Actinomycetales</taxon>
        <taxon>Actinomycetaceae</taxon>
        <taxon>Actinotignum</taxon>
    </lineage>
</organism>
<feature type="chain" id="PRO_5047023338" evidence="3">
    <location>
        <begin position="37"/>
        <end position="815"/>
    </location>
</feature>
<dbReference type="CDD" id="cd00222">
    <property type="entry name" value="CollagenBindB"/>
    <property type="match status" value="1"/>
</dbReference>
<evidence type="ECO:0000256" key="3">
    <source>
        <dbReference type="SAM" id="SignalP"/>
    </source>
</evidence>
<gene>
    <name evidence="5" type="ORF">R6G86_06855</name>
</gene>
<feature type="region of interest" description="Disordered" evidence="1">
    <location>
        <begin position="717"/>
        <end position="779"/>
    </location>
</feature>